<sequence length="279" mass="30670">MARHDEGFFTAKDHLRLFWTLDLPDTPPRAHVAVAHGYADHIGRYRPVIDALVADGFAVHGFDYRGHGRADGRRGFCDKWPDYLDDMALFWERVRKAAGGQKAFLLGHSHGGLMAARLAEKGGLEGAAGLVLSAPYLKLAIVPPTAKLMAAKLAGKVIPWLPIPNELKPEHLSRDPAIVKATSEDPLYIRTVTPRWFIESTQAQTEALAEAVRVTAPIFIFCGSHDGVAAPAAARSFFETVGSSDKKFKEYPGMLHEPLNEVGREEVFRDISGWISAHL</sequence>
<dbReference type="Pfam" id="PF12146">
    <property type="entry name" value="Hydrolase_4"/>
    <property type="match status" value="1"/>
</dbReference>
<evidence type="ECO:0000313" key="2">
    <source>
        <dbReference type="EMBL" id="KFE66396.1"/>
    </source>
</evidence>
<keyword evidence="3" id="KW-1185">Reference proteome</keyword>
<dbReference type="OrthoDB" id="9806902at2"/>
<dbReference type="EMBL" id="JMCB01000010">
    <property type="protein sequence ID" value="KFE66396.1"/>
    <property type="molecule type" value="Genomic_DNA"/>
</dbReference>
<feature type="domain" description="Serine aminopeptidase S33" evidence="1">
    <location>
        <begin position="27"/>
        <end position="261"/>
    </location>
</feature>
<comment type="caution">
    <text evidence="2">The sequence shown here is derived from an EMBL/GenBank/DDBJ whole genome shotgun (WGS) entry which is preliminary data.</text>
</comment>
<evidence type="ECO:0000259" key="1">
    <source>
        <dbReference type="Pfam" id="PF12146"/>
    </source>
</evidence>
<protein>
    <submittedName>
        <fullName evidence="2">Lysophospholipase</fullName>
    </submittedName>
</protein>
<dbReference type="Gene3D" id="3.40.50.1820">
    <property type="entry name" value="alpha/beta hydrolase"/>
    <property type="match status" value="1"/>
</dbReference>
<organism evidence="2 3">
    <name type="scientific">Hyalangium minutum</name>
    <dbReference type="NCBI Taxonomy" id="394096"/>
    <lineage>
        <taxon>Bacteria</taxon>
        <taxon>Pseudomonadati</taxon>
        <taxon>Myxococcota</taxon>
        <taxon>Myxococcia</taxon>
        <taxon>Myxococcales</taxon>
        <taxon>Cystobacterineae</taxon>
        <taxon>Archangiaceae</taxon>
        <taxon>Hyalangium</taxon>
    </lineage>
</organism>
<dbReference type="RefSeq" id="WP_044192226.1">
    <property type="nucleotide sequence ID" value="NZ_JMCB01000010.1"/>
</dbReference>
<dbReference type="PANTHER" id="PTHR11614">
    <property type="entry name" value="PHOSPHOLIPASE-RELATED"/>
    <property type="match status" value="1"/>
</dbReference>
<dbReference type="AlphaFoldDB" id="A0A085WFD3"/>
<dbReference type="InterPro" id="IPR029058">
    <property type="entry name" value="AB_hydrolase_fold"/>
</dbReference>
<dbReference type="Proteomes" id="UP000028725">
    <property type="component" value="Unassembled WGS sequence"/>
</dbReference>
<proteinExistence type="predicted"/>
<dbReference type="InterPro" id="IPR022742">
    <property type="entry name" value="Hydrolase_4"/>
</dbReference>
<dbReference type="STRING" id="394096.DB31_0869"/>
<dbReference type="SUPFAM" id="SSF53474">
    <property type="entry name" value="alpha/beta-Hydrolases"/>
    <property type="match status" value="1"/>
</dbReference>
<reference evidence="2 3" key="1">
    <citation type="submission" date="2014-04" db="EMBL/GenBank/DDBJ databases">
        <title>Genome assembly of Hyalangium minutum DSM 14724.</title>
        <authorList>
            <person name="Sharma G."/>
            <person name="Subramanian S."/>
        </authorList>
    </citation>
    <scope>NUCLEOTIDE SEQUENCE [LARGE SCALE GENOMIC DNA]</scope>
    <source>
        <strain evidence="2 3">DSM 14724</strain>
    </source>
</reference>
<accession>A0A085WFD3</accession>
<gene>
    <name evidence="2" type="ORF">DB31_0869</name>
</gene>
<name>A0A085WFD3_9BACT</name>
<evidence type="ECO:0000313" key="3">
    <source>
        <dbReference type="Proteomes" id="UP000028725"/>
    </source>
</evidence>
<dbReference type="PATRIC" id="fig|394096.3.peg.5215"/>
<dbReference type="InterPro" id="IPR051044">
    <property type="entry name" value="MAG_DAG_Lipase"/>
</dbReference>